<feature type="compositionally biased region" description="Basic and acidic residues" evidence="1">
    <location>
        <begin position="67"/>
        <end position="97"/>
    </location>
</feature>
<feature type="region of interest" description="Disordered" evidence="1">
    <location>
        <begin position="110"/>
        <end position="184"/>
    </location>
</feature>
<protein>
    <submittedName>
        <fullName evidence="2">Protein ESSENTIAL FOR POTEXVIRUS ACCUMULATION 1</fullName>
    </submittedName>
</protein>
<reference evidence="2" key="2">
    <citation type="journal article" date="2024" name="Plant">
        <title>Genomic evolution and insights into agronomic trait innovations of Sesamum species.</title>
        <authorList>
            <person name="Miao H."/>
            <person name="Wang L."/>
            <person name="Qu L."/>
            <person name="Liu H."/>
            <person name="Sun Y."/>
            <person name="Le M."/>
            <person name="Wang Q."/>
            <person name="Wei S."/>
            <person name="Zheng Y."/>
            <person name="Lin W."/>
            <person name="Duan Y."/>
            <person name="Cao H."/>
            <person name="Xiong S."/>
            <person name="Wang X."/>
            <person name="Wei L."/>
            <person name="Li C."/>
            <person name="Ma Q."/>
            <person name="Ju M."/>
            <person name="Zhao R."/>
            <person name="Li G."/>
            <person name="Mu C."/>
            <person name="Tian Q."/>
            <person name="Mei H."/>
            <person name="Zhang T."/>
            <person name="Gao T."/>
            <person name="Zhang H."/>
        </authorList>
    </citation>
    <scope>NUCLEOTIDE SEQUENCE</scope>
    <source>
        <strain evidence="2">G01</strain>
    </source>
</reference>
<organism evidence="2">
    <name type="scientific">Sesamum angustifolium</name>
    <dbReference type="NCBI Taxonomy" id="2727405"/>
    <lineage>
        <taxon>Eukaryota</taxon>
        <taxon>Viridiplantae</taxon>
        <taxon>Streptophyta</taxon>
        <taxon>Embryophyta</taxon>
        <taxon>Tracheophyta</taxon>
        <taxon>Spermatophyta</taxon>
        <taxon>Magnoliopsida</taxon>
        <taxon>eudicotyledons</taxon>
        <taxon>Gunneridae</taxon>
        <taxon>Pentapetalae</taxon>
        <taxon>asterids</taxon>
        <taxon>lamiids</taxon>
        <taxon>Lamiales</taxon>
        <taxon>Pedaliaceae</taxon>
        <taxon>Sesamum</taxon>
    </lineage>
</organism>
<dbReference type="PANTHER" id="PTHR47471:SF1">
    <property type="entry name" value="PROTEIN ESSENTIAL FOR POTEXVIRUS ACCUMULATION 1"/>
    <property type="match status" value="1"/>
</dbReference>
<name>A0AAW2LUS7_9LAMI</name>
<proteinExistence type="predicted"/>
<sequence>MFSVHPYAMWNLFVVIAGVTKKGTQIPLSAKTDGRMRKESTVITAGQTDGLIHLGNNLGKYVVPQERWTDSTNRDSHDQRRESKWNTRWGPDDKEADAVREKWGDSIKETDLHLDKGSSQPPYHLKDERDGDHNRPWRSNSSYSRGRADPHHQASTPNKQVPTFSHGRGRTENPAPTFSLGRGRSSFTGSAVTQMAVNLQSRGPIIEKGDIGDGEPHTLKYSRTKLIHIYRTTDMRSCTKFLEGASSQRLTSPSVRTENL</sequence>
<evidence type="ECO:0000256" key="1">
    <source>
        <dbReference type="SAM" id="MobiDB-lite"/>
    </source>
</evidence>
<evidence type="ECO:0000313" key="2">
    <source>
        <dbReference type="EMBL" id="KAL0323117.1"/>
    </source>
</evidence>
<comment type="caution">
    <text evidence="2">The sequence shown here is derived from an EMBL/GenBank/DDBJ whole genome shotgun (WGS) entry which is preliminary data.</text>
</comment>
<feature type="compositionally biased region" description="Polar residues" evidence="1">
    <location>
        <begin position="153"/>
        <end position="163"/>
    </location>
</feature>
<feature type="compositionally biased region" description="Basic and acidic residues" evidence="1">
    <location>
        <begin position="124"/>
        <end position="135"/>
    </location>
</feature>
<dbReference type="AlphaFoldDB" id="A0AAW2LUS7"/>
<gene>
    <name evidence="2" type="ORF">Sangu_1931000</name>
</gene>
<dbReference type="EMBL" id="JACGWK010000012">
    <property type="protein sequence ID" value="KAL0323117.1"/>
    <property type="molecule type" value="Genomic_DNA"/>
</dbReference>
<accession>A0AAW2LUS7</accession>
<reference evidence="2" key="1">
    <citation type="submission" date="2020-06" db="EMBL/GenBank/DDBJ databases">
        <authorList>
            <person name="Li T."/>
            <person name="Hu X."/>
            <person name="Zhang T."/>
            <person name="Song X."/>
            <person name="Zhang H."/>
            <person name="Dai N."/>
            <person name="Sheng W."/>
            <person name="Hou X."/>
            <person name="Wei L."/>
        </authorList>
    </citation>
    <scope>NUCLEOTIDE SEQUENCE</scope>
    <source>
        <strain evidence="2">G01</strain>
        <tissue evidence="2">Leaf</tissue>
    </source>
</reference>
<feature type="region of interest" description="Disordered" evidence="1">
    <location>
        <begin position="65"/>
        <end position="97"/>
    </location>
</feature>
<dbReference type="PANTHER" id="PTHR47471">
    <property type="entry name" value="GYF DOMAIN-CONTAINING PROTEIN"/>
    <property type="match status" value="1"/>
</dbReference>